<dbReference type="SUPFAM" id="SSF56024">
    <property type="entry name" value="Phospholipase D/nuclease"/>
    <property type="match status" value="2"/>
</dbReference>
<keyword evidence="10 12" id="KW-0594">Phospholipid biosynthesis</keyword>
<evidence type="ECO:0000259" key="13">
    <source>
        <dbReference type="PROSITE" id="PS50035"/>
    </source>
</evidence>
<dbReference type="PANTHER" id="PTHR21248">
    <property type="entry name" value="CARDIOLIPIN SYNTHASE"/>
    <property type="match status" value="1"/>
</dbReference>
<evidence type="ECO:0000256" key="8">
    <source>
        <dbReference type="ARBA" id="ARBA00023098"/>
    </source>
</evidence>
<keyword evidence="11 12" id="KW-1208">Phospholipid metabolism</keyword>
<protein>
    <recommendedName>
        <fullName evidence="12">Cardiolipin synthase A</fullName>
        <shortName evidence="12">CL synthase</shortName>
        <ecNumber evidence="12">2.7.8.-</ecNumber>
    </recommendedName>
</protein>
<keyword evidence="5 12" id="KW-0812">Transmembrane</keyword>
<keyword evidence="3 12" id="KW-0444">Lipid biosynthesis</keyword>
<dbReference type="GeneID" id="66952433"/>
<evidence type="ECO:0000256" key="3">
    <source>
        <dbReference type="ARBA" id="ARBA00022516"/>
    </source>
</evidence>
<feature type="active site" evidence="12">
    <location>
        <position position="411"/>
    </location>
</feature>
<dbReference type="Proteomes" id="UP000219020">
    <property type="component" value="Unassembled WGS sequence"/>
</dbReference>
<sequence length="486" mass="55682">MEKIYQFLVWSSVFFYWLLIASVTIRVALKRRALGVSIAWLMIIYIVPIVGVILYLLLGELNLGKTRAERSKSMFEPYRYWLESFNQCEVYRSQHEISLSRPVHDLCLKRTGIPAITGNQLSLQSETSNILRAITRDIENAKRSLNMVFYIWQPGGHTNDVAKAACDAAGRGVTVRIMLDSAGSKVFFKSHWPDKMRQSGIELVEALAVSPFRMFLRRLDIRQHRKIIIIDNTVGYTGSMNMVDPRFFKQNVGVGQWIDIMVKAEGPAVPILNSIFAWDWEVETGLRHLPDLPKCCLLEQREHAKHVMQITPSGPGMPDGIIQQVLMLSIHQAKESLTITTPYLIPSESLMDALQTTAQRGVTVNIIIPAKNDSLMVDWASRSFFNDLLRADVNIYRFHGGLLHTKSVMVDESFCLIGTVNLDMRSLWLNFELTLYVEDPNFCRDLIALQKAYIEVSTTISLQEWQRRPVFNRPIEQFFYMFSPLL</sequence>
<dbReference type="CDD" id="cd09152">
    <property type="entry name" value="PLDc_EcCLS_like_1"/>
    <property type="match status" value="1"/>
</dbReference>
<feature type="transmembrane region" description="Helical" evidence="12">
    <location>
        <begin position="7"/>
        <end position="29"/>
    </location>
</feature>
<proteinExistence type="inferred from homology"/>
<evidence type="ECO:0000256" key="10">
    <source>
        <dbReference type="ARBA" id="ARBA00023209"/>
    </source>
</evidence>
<gene>
    <name evidence="12" type="primary">clsA</name>
    <name evidence="14" type="ORF">BTN49_2838</name>
</gene>
<evidence type="ECO:0000313" key="15">
    <source>
        <dbReference type="Proteomes" id="UP000219020"/>
    </source>
</evidence>
<dbReference type="InterPro" id="IPR022924">
    <property type="entry name" value="Cardiolipin_synthase"/>
</dbReference>
<feature type="active site" evidence="12">
    <location>
        <position position="224"/>
    </location>
</feature>
<evidence type="ECO:0000256" key="4">
    <source>
        <dbReference type="ARBA" id="ARBA00022679"/>
    </source>
</evidence>
<dbReference type="InterPro" id="IPR025202">
    <property type="entry name" value="PLD-like_dom"/>
</dbReference>
<dbReference type="AlphaFoldDB" id="A0A2A5T085"/>
<dbReference type="GO" id="GO:0032049">
    <property type="term" value="P:cardiolipin biosynthetic process"/>
    <property type="evidence" value="ECO:0007669"/>
    <property type="project" value="UniProtKB-UniRule"/>
</dbReference>
<feature type="transmembrane region" description="Helical" evidence="12">
    <location>
        <begin position="35"/>
        <end position="58"/>
    </location>
</feature>
<feature type="active site" evidence="12">
    <location>
        <position position="231"/>
    </location>
</feature>
<dbReference type="InterPro" id="IPR001736">
    <property type="entry name" value="PLipase_D/transphosphatidylase"/>
</dbReference>
<keyword evidence="4 12" id="KW-0808">Transferase</keyword>
<evidence type="ECO:0000256" key="1">
    <source>
        <dbReference type="ARBA" id="ARBA00004651"/>
    </source>
</evidence>
<dbReference type="Gene3D" id="3.30.870.10">
    <property type="entry name" value="Endonuclease Chain A"/>
    <property type="match status" value="2"/>
</dbReference>
<dbReference type="PROSITE" id="PS50035">
    <property type="entry name" value="PLD"/>
    <property type="match status" value="2"/>
</dbReference>
<evidence type="ECO:0000256" key="11">
    <source>
        <dbReference type="ARBA" id="ARBA00023264"/>
    </source>
</evidence>
<dbReference type="GO" id="GO:0008808">
    <property type="term" value="F:cardiolipin synthase activity"/>
    <property type="evidence" value="ECO:0007669"/>
    <property type="project" value="UniProtKB-UniRule"/>
</dbReference>
<dbReference type="Pfam" id="PF13396">
    <property type="entry name" value="PLDc_N"/>
    <property type="match status" value="1"/>
</dbReference>
<keyword evidence="9 12" id="KW-0472">Membrane</keyword>
<comment type="function">
    <text evidence="12">Catalyzes the reversible phosphatidyl group transfer from one phosphatidylglycerol molecule to another to form cardiolipin (CL) (diphosphatidylglycerol) and glycerol.</text>
</comment>
<accession>A0A2A5T085</accession>
<keyword evidence="6" id="KW-0677">Repeat</keyword>
<feature type="active site" evidence="12">
    <location>
        <position position="226"/>
    </location>
</feature>
<dbReference type="Pfam" id="PF13091">
    <property type="entry name" value="PLDc_2"/>
    <property type="match status" value="2"/>
</dbReference>
<dbReference type="RefSeq" id="WP_097357138.1">
    <property type="nucleotide sequence ID" value="NZ_CAWNJE010000007.1"/>
</dbReference>
<reference evidence="15" key="1">
    <citation type="submission" date="2017-04" db="EMBL/GenBank/DDBJ databases">
        <title>Genome evolution of the luminous symbionts of deep sea anglerfish.</title>
        <authorList>
            <person name="Hendry T.A."/>
        </authorList>
    </citation>
    <scope>NUCLEOTIDE SEQUENCE [LARGE SCALE GENOMIC DNA]</scope>
</reference>
<organism evidence="14 15">
    <name type="scientific">Candidatus Enterovibrio escicola</name>
    <dbReference type="NCBI Taxonomy" id="1927127"/>
    <lineage>
        <taxon>Bacteria</taxon>
        <taxon>Pseudomonadati</taxon>
        <taxon>Pseudomonadota</taxon>
        <taxon>Gammaproteobacteria</taxon>
        <taxon>Vibrionales</taxon>
        <taxon>Vibrionaceae</taxon>
        <taxon>Enterovibrio</taxon>
    </lineage>
</organism>
<dbReference type="PANTHER" id="PTHR21248:SF22">
    <property type="entry name" value="PHOSPHOLIPASE D"/>
    <property type="match status" value="1"/>
</dbReference>
<evidence type="ECO:0000256" key="7">
    <source>
        <dbReference type="ARBA" id="ARBA00022989"/>
    </source>
</evidence>
<evidence type="ECO:0000256" key="2">
    <source>
        <dbReference type="ARBA" id="ARBA00022475"/>
    </source>
</evidence>
<comment type="caution">
    <text evidence="14">The sequence shown here is derived from an EMBL/GenBank/DDBJ whole genome shotgun (WGS) entry which is preliminary data.</text>
</comment>
<feature type="domain" description="PLD phosphodiesterase" evidence="13">
    <location>
        <begin position="219"/>
        <end position="246"/>
    </location>
</feature>
<evidence type="ECO:0000256" key="5">
    <source>
        <dbReference type="ARBA" id="ARBA00022692"/>
    </source>
</evidence>
<comment type="catalytic activity">
    <reaction evidence="12">
        <text>2 a 1,2-diacyl-sn-glycero-3-phospho-(1'-sn-glycerol) = a cardiolipin + glycerol</text>
        <dbReference type="Rhea" id="RHEA:31451"/>
        <dbReference type="ChEBI" id="CHEBI:17754"/>
        <dbReference type="ChEBI" id="CHEBI:62237"/>
        <dbReference type="ChEBI" id="CHEBI:64716"/>
    </reaction>
</comment>
<dbReference type="EC" id="2.7.8.-" evidence="12"/>
<feature type="active site" evidence="12">
    <location>
        <position position="406"/>
    </location>
</feature>
<evidence type="ECO:0000256" key="6">
    <source>
        <dbReference type="ARBA" id="ARBA00022737"/>
    </source>
</evidence>
<keyword evidence="15" id="KW-1185">Reference proteome</keyword>
<name>A0A2A5T085_9GAMM</name>
<dbReference type="NCBIfam" id="TIGR04265">
    <property type="entry name" value="bac_cardiolipin"/>
    <property type="match status" value="1"/>
</dbReference>
<comment type="similarity">
    <text evidence="12">Belongs to the phospholipase D family. Cardiolipin synthase subfamily. ClsA sub-subfamily.</text>
</comment>
<evidence type="ECO:0000313" key="14">
    <source>
        <dbReference type="EMBL" id="PCS21589.1"/>
    </source>
</evidence>
<keyword evidence="2 12" id="KW-1003">Cell membrane</keyword>
<feature type="domain" description="PLD phosphodiesterase" evidence="13">
    <location>
        <begin position="399"/>
        <end position="426"/>
    </location>
</feature>
<keyword evidence="7 12" id="KW-1133">Transmembrane helix</keyword>
<evidence type="ECO:0000256" key="12">
    <source>
        <dbReference type="HAMAP-Rule" id="MF_00190"/>
    </source>
</evidence>
<dbReference type="CDD" id="cd09158">
    <property type="entry name" value="PLDc_EcCLS_like_2"/>
    <property type="match status" value="1"/>
</dbReference>
<evidence type="ECO:0000256" key="9">
    <source>
        <dbReference type="ARBA" id="ARBA00023136"/>
    </source>
</evidence>
<dbReference type="HAMAP" id="MF_00190">
    <property type="entry name" value="Cardiolipin_synth_ClsA"/>
    <property type="match status" value="1"/>
</dbReference>
<dbReference type="GO" id="GO:0005886">
    <property type="term" value="C:plasma membrane"/>
    <property type="evidence" value="ECO:0007669"/>
    <property type="project" value="UniProtKB-SubCell"/>
</dbReference>
<dbReference type="InterPro" id="IPR027379">
    <property type="entry name" value="CLS_N"/>
</dbReference>
<keyword evidence="8 12" id="KW-0443">Lipid metabolism</keyword>
<feature type="active site" evidence="12">
    <location>
        <position position="404"/>
    </location>
</feature>
<dbReference type="SMART" id="SM00155">
    <property type="entry name" value="PLDc"/>
    <property type="match status" value="2"/>
</dbReference>
<dbReference type="OrthoDB" id="9814092at2"/>
<dbReference type="InterPro" id="IPR030840">
    <property type="entry name" value="CL_synthase_A"/>
</dbReference>
<comment type="subcellular location">
    <subcellularLocation>
        <location evidence="1 12">Cell membrane</location>
        <topology evidence="1 12">Multi-pass membrane protein</topology>
    </subcellularLocation>
</comment>
<dbReference type="EMBL" id="NBYY01000033">
    <property type="protein sequence ID" value="PCS21589.1"/>
    <property type="molecule type" value="Genomic_DNA"/>
</dbReference>